<evidence type="ECO:0000313" key="1">
    <source>
        <dbReference type="EMBL" id="SNS32357.1"/>
    </source>
</evidence>
<accession>A0A239DIZ0</accession>
<protein>
    <submittedName>
        <fullName evidence="1">TonB-dependent Receptor Plug Domain</fullName>
    </submittedName>
</protein>
<dbReference type="Pfam" id="PF13715">
    <property type="entry name" value="CarbopepD_reg_2"/>
    <property type="match status" value="1"/>
</dbReference>
<dbReference type="Gene3D" id="2.60.40.1120">
    <property type="entry name" value="Carboxypeptidase-like, regulatory domain"/>
    <property type="match status" value="1"/>
</dbReference>
<dbReference type="SUPFAM" id="SSF49464">
    <property type="entry name" value="Carboxypeptidase regulatory domain-like"/>
    <property type="match status" value="1"/>
</dbReference>
<sequence>MKATIYIILILVAQPIFGQTSIQGVLKNQSGETIPGVNIFLKGTYEGVSSEIDGSYEFETTLSGNYTLVFQAMGYKVFEKEVSLDGEVISLNIILREAINEMTAVTISAGAMEASDEKKAVVLKPIDIVTVPSAMGDIIGAFQTLPGTANVGNDGRLFVRGGDASETSIFIDGLKVGNAFGTTATNVPTRTRFNPNLFKGSFFSTGGYSAEYGQALSSALALNTVDFPVRNQGDINLMSVGGGYTQTLAREKSSLTASANYFDLSPYQSLIKQNFDWERAPYGWDAEVSARQRWGKNGIVKAYLHTESSGMKIWQPMYGSEGRGQLVGLQNHYSFGQASFKQLSKNDWSYYGGVSYSNNVDEFELDQLNIRNQNQVLHSKAVAIKGFSDKLSIKTGLESYFYIYEEQLKSEGLKRDFQDHHTVLFTEADYYVNNKLILRGGLRTGNSSLAKQTWLDPRISIAFKFKHEGQLSFAAGQFSQMPVEQLRILDQSLKNTRADHLILNYFLSRNGRTVRAEAFYKDYKELITYEVAQLFPMPIGLENIQQNGEGYARGMDIFYRDQTTFKNTDFWVTYSYVDSKRLFVHFTEMVQPGFAPRHNGSVVVKHFIQPLKSQLGVSLSFNDGYTYDNPNLPGQMNAKTKSFQDLSLGWSYLPRPNLIIHLACSNVLGRDNIFGYQYTNEINESGIFEGNPIRLQAPRFLFLGIFLTLSKDKNANNLNNL</sequence>
<gene>
    <name evidence="1" type="ORF">SAMN06295967_10783</name>
</gene>
<organism evidence="1 2">
    <name type="scientific">Belliella buryatensis</name>
    <dbReference type="NCBI Taxonomy" id="1500549"/>
    <lineage>
        <taxon>Bacteria</taxon>
        <taxon>Pseudomonadati</taxon>
        <taxon>Bacteroidota</taxon>
        <taxon>Cytophagia</taxon>
        <taxon>Cytophagales</taxon>
        <taxon>Cyclobacteriaceae</taxon>
        <taxon>Belliella</taxon>
    </lineage>
</organism>
<keyword evidence="1" id="KW-0675">Receptor</keyword>
<dbReference type="OrthoDB" id="1075473at2"/>
<dbReference type="AlphaFoldDB" id="A0A239DIZ0"/>
<dbReference type="RefSeq" id="WP_089240014.1">
    <property type="nucleotide sequence ID" value="NZ_FZOK01000007.1"/>
</dbReference>
<dbReference type="SUPFAM" id="SSF56935">
    <property type="entry name" value="Porins"/>
    <property type="match status" value="1"/>
</dbReference>
<dbReference type="Proteomes" id="UP000198480">
    <property type="component" value="Unassembled WGS sequence"/>
</dbReference>
<evidence type="ECO:0000313" key="2">
    <source>
        <dbReference type="Proteomes" id="UP000198480"/>
    </source>
</evidence>
<dbReference type="EMBL" id="FZOK01000007">
    <property type="protein sequence ID" value="SNS32357.1"/>
    <property type="molecule type" value="Genomic_DNA"/>
</dbReference>
<name>A0A239DIZ0_9BACT</name>
<keyword evidence="2" id="KW-1185">Reference proteome</keyword>
<dbReference type="InterPro" id="IPR008969">
    <property type="entry name" value="CarboxyPept-like_regulatory"/>
</dbReference>
<proteinExistence type="predicted"/>
<reference evidence="2" key="1">
    <citation type="submission" date="2017-06" db="EMBL/GenBank/DDBJ databases">
        <authorList>
            <person name="Varghese N."/>
            <person name="Submissions S."/>
        </authorList>
    </citation>
    <scope>NUCLEOTIDE SEQUENCE [LARGE SCALE GENOMIC DNA]</scope>
    <source>
        <strain evidence="2">5C</strain>
    </source>
</reference>